<dbReference type="Proteomes" id="UP000195772">
    <property type="component" value="Unassembled WGS sequence"/>
</dbReference>
<dbReference type="PANTHER" id="PTHR43794:SF11">
    <property type="entry name" value="AMIDOHYDROLASE-RELATED DOMAIN-CONTAINING PROTEIN"/>
    <property type="match status" value="1"/>
</dbReference>
<dbReference type="InterPro" id="IPR006680">
    <property type="entry name" value="Amidohydro-rel"/>
</dbReference>
<protein>
    <submittedName>
        <fullName evidence="3">Cytosine deaminase</fullName>
    </submittedName>
</protein>
<evidence type="ECO:0000259" key="2">
    <source>
        <dbReference type="Pfam" id="PF01979"/>
    </source>
</evidence>
<organism evidence="3 4">
    <name type="scientific">Alistipes onderdonkii</name>
    <dbReference type="NCBI Taxonomy" id="328813"/>
    <lineage>
        <taxon>Bacteria</taxon>
        <taxon>Pseudomonadati</taxon>
        <taxon>Bacteroidota</taxon>
        <taxon>Bacteroidia</taxon>
        <taxon>Bacteroidales</taxon>
        <taxon>Rikenellaceae</taxon>
        <taxon>Alistipes</taxon>
    </lineage>
</organism>
<evidence type="ECO:0000256" key="1">
    <source>
        <dbReference type="ARBA" id="ARBA00022801"/>
    </source>
</evidence>
<dbReference type="Pfam" id="PF01979">
    <property type="entry name" value="Amidohydro_1"/>
    <property type="match status" value="1"/>
</dbReference>
<dbReference type="SUPFAM" id="SSF51338">
    <property type="entry name" value="Composite domain of metallo-dependent hydrolases"/>
    <property type="match status" value="1"/>
</dbReference>
<dbReference type="EMBL" id="NFHB01000006">
    <property type="protein sequence ID" value="OUN02793.1"/>
    <property type="molecule type" value="Genomic_DNA"/>
</dbReference>
<reference evidence="4" key="1">
    <citation type="submission" date="2017-04" db="EMBL/GenBank/DDBJ databases">
        <title>Function of individual gut microbiota members based on whole genome sequencing of pure cultures obtained from chicken caecum.</title>
        <authorList>
            <person name="Medvecky M."/>
            <person name="Cejkova D."/>
            <person name="Polansky O."/>
            <person name="Karasova D."/>
            <person name="Kubasova T."/>
            <person name="Cizek A."/>
            <person name="Rychlik I."/>
        </authorList>
    </citation>
    <scope>NUCLEOTIDE SEQUENCE [LARGE SCALE GENOMIC DNA]</scope>
    <source>
        <strain evidence="4">An90</strain>
    </source>
</reference>
<gene>
    <name evidence="3" type="ORF">B5G41_09670</name>
</gene>
<evidence type="ECO:0000313" key="4">
    <source>
        <dbReference type="Proteomes" id="UP000195772"/>
    </source>
</evidence>
<dbReference type="InterPro" id="IPR032466">
    <property type="entry name" value="Metal_Hydrolase"/>
</dbReference>
<dbReference type="GO" id="GO:0016810">
    <property type="term" value="F:hydrolase activity, acting on carbon-nitrogen (but not peptide) bonds"/>
    <property type="evidence" value="ECO:0007669"/>
    <property type="project" value="InterPro"/>
</dbReference>
<keyword evidence="1" id="KW-0378">Hydrolase</keyword>
<name>A0A1Y3QT10_9BACT</name>
<feature type="domain" description="Amidohydrolase-related" evidence="2">
    <location>
        <begin position="58"/>
        <end position="364"/>
    </location>
</feature>
<accession>A0A1Y3QT10</accession>
<sequence>MNSSAQPSRRIASNLLWTPQGLLRNPLVGVAADGRILSVGTCPEPDRSPGTEFYAGVLAPGLVNAHCHLELSYLLGVIPERCGFAGFAGAMSQVRERFSAEQRAQAVEAADAAMWQAGIEAVGDISNGDTTFAVKSRSRIAYRTFVEFFGLRAASAEHLLPLLRHPQTSLTPHSLYSVQDAPLRAIAARGDAPLSIHFMESPGEAALFEHRGPLWEWYAKAGFSCDFLHYGSPAERLVACVPRDRRVILVHDCCITQRDIDIVMGHFTAPVWWCLCPRSNRYISGLEPPVELLRRNRLNICLGTDSLASNDRLSVFEEMRMFPGIPLPELLAWAARGGAQALGMEDEFGEIAPGRRCGLTVVSGVDYDTLCLTPASQIRRIL</sequence>
<dbReference type="InterPro" id="IPR050287">
    <property type="entry name" value="MTA/SAH_deaminase"/>
</dbReference>
<dbReference type="AlphaFoldDB" id="A0A1Y3QT10"/>
<comment type="caution">
    <text evidence="3">The sequence shown here is derived from an EMBL/GenBank/DDBJ whole genome shotgun (WGS) entry which is preliminary data.</text>
</comment>
<dbReference type="OrthoDB" id="9807210at2"/>
<dbReference type="Gene3D" id="3.20.20.140">
    <property type="entry name" value="Metal-dependent hydrolases"/>
    <property type="match status" value="1"/>
</dbReference>
<evidence type="ECO:0000313" key="3">
    <source>
        <dbReference type="EMBL" id="OUN02793.1"/>
    </source>
</evidence>
<dbReference type="InterPro" id="IPR011059">
    <property type="entry name" value="Metal-dep_hydrolase_composite"/>
</dbReference>
<dbReference type="PANTHER" id="PTHR43794">
    <property type="entry name" value="AMINOHYDROLASE SSNA-RELATED"/>
    <property type="match status" value="1"/>
</dbReference>
<dbReference type="RefSeq" id="WP_087402648.1">
    <property type="nucleotide sequence ID" value="NZ_NFHB01000006.1"/>
</dbReference>
<dbReference type="SUPFAM" id="SSF51556">
    <property type="entry name" value="Metallo-dependent hydrolases"/>
    <property type="match status" value="1"/>
</dbReference>
<proteinExistence type="predicted"/>
<dbReference type="eggNOG" id="COG0402">
    <property type="taxonomic scope" value="Bacteria"/>
</dbReference>